<dbReference type="CDD" id="cd06225">
    <property type="entry name" value="HAMP"/>
    <property type="match status" value="1"/>
</dbReference>
<feature type="compositionally biased region" description="Low complexity" evidence="3">
    <location>
        <begin position="581"/>
        <end position="601"/>
    </location>
</feature>
<dbReference type="CDD" id="cd11386">
    <property type="entry name" value="MCP_signal"/>
    <property type="match status" value="1"/>
</dbReference>
<dbReference type="FunFam" id="1.10.287.950:FF:000001">
    <property type="entry name" value="Methyl-accepting chemotaxis sensory transducer"/>
    <property type="match status" value="1"/>
</dbReference>
<dbReference type="SUPFAM" id="SSF58104">
    <property type="entry name" value="Methyl-accepting chemotaxis protein (MCP) signaling domain"/>
    <property type="match status" value="1"/>
</dbReference>
<dbReference type="Gene3D" id="1.10.287.950">
    <property type="entry name" value="Methyl-accepting chemotaxis protein"/>
    <property type="match status" value="1"/>
</dbReference>
<evidence type="ECO:0000313" key="7">
    <source>
        <dbReference type="EMBL" id="SUS03252.1"/>
    </source>
</evidence>
<dbReference type="Gene3D" id="6.10.340.10">
    <property type="match status" value="1"/>
</dbReference>
<dbReference type="InterPro" id="IPR004090">
    <property type="entry name" value="Chemotax_Me-accpt_rcpt"/>
</dbReference>
<dbReference type="PROSITE" id="PS50885">
    <property type="entry name" value="HAMP"/>
    <property type="match status" value="2"/>
</dbReference>
<feature type="domain" description="Methyl-accepting transducer" evidence="5">
    <location>
        <begin position="328"/>
        <end position="557"/>
    </location>
</feature>
<keyword evidence="1" id="KW-0145">Chemotaxis</keyword>
<dbReference type="GO" id="GO:0006935">
    <property type="term" value="P:chemotaxis"/>
    <property type="evidence" value="ECO:0007669"/>
    <property type="project" value="UniProtKB-KW"/>
</dbReference>
<dbReference type="EMBL" id="UIDG01000001">
    <property type="protein sequence ID" value="SUS03252.1"/>
    <property type="molecule type" value="Genomic_DNA"/>
</dbReference>
<protein>
    <submittedName>
        <fullName evidence="7">Chemotaxis protein</fullName>
    </submittedName>
</protein>
<dbReference type="PRINTS" id="PR00260">
    <property type="entry name" value="CHEMTRNSDUCR"/>
</dbReference>
<dbReference type="InterPro" id="IPR007891">
    <property type="entry name" value="CHASE3"/>
</dbReference>
<dbReference type="InterPro" id="IPR003660">
    <property type="entry name" value="HAMP_dom"/>
</dbReference>
<reference evidence="7" key="1">
    <citation type="submission" date="2018-07" db="EMBL/GenBank/DDBJ databases">
        <authorList>
            <person name="Quirk P.G."/>
            <person name="Krulwich T.A."/>
        </authorList>
    </citation>
    <scope>NUCLEOTIDE SEQUENCE</scope>
</reference>
<dbReference type="Pfam" id="PF00015">
    <property type="entry name" value="MCPsignal"/>
    <property type="match status" value="1"/>
</dbReference>
<evidence type="ECO:0000259" key="5">
    <source>
        <dbReference type="PROSITE" id="PS50111"/>
    </source>
</evidence>
<keyword evidence="4" id="KW-1133">Transmembrane helix</keyword>
<dbReference type="InterPro" id="IPR004089">
    <property type="entry name" value="MCPsignal_dom"/>
</dbReference>
<feature type="domain" description="HAMP" evidence="6">
    <location>
        <begin position="271"/>
        <end position="323"/>
    </location>
</feature>
<feature type="compositionally biased region" description="Acidic residues" evidence="3">
    <location>
        <begin position="616"/>
        <end position="625"/>
    </location>
</feature>
<accession>A0A380T9D0</accession>
<dbReference type="GO" id="GO:0007165">
    <property type="term" value="P:signal transduction"/>
    <property type="evidence" value="ECO:0007669"/>
    <property type="project" value="InterPro"/>
</dbReference>
<keyword evidence="4" id="KW-0472">Membrane</keyword>
<evidence type="ECO:0000256" key="2">
    <source>
        <dbReference type="ARBA" id="ARBA00029447"/>
    </source>
</evidence>
<evidence type="ECO:0000256" key="1">
    <source>
        <dbReference type="ARBA" id="ARBA00022500"/>
    </source>
</evidence>
<feature type="transmembrane region" description="Helical" evidence="4">
    <location>
        <begin position="185"/>
        <end position="207"/>
    </location>
</feature>
<dbReference type="GO" id="GO:0004888">
    <property type="term" value="F:transmembrane signaling receptor activity"/>
    <property type="evidence" value="ECO:0007669"/>
    <property type="project" value="InterPro"/>
</dbReference>
<dbReference type="SMART" id="SM00304">
    <property type="entry name" value="HAMP"/>
    <property type="match status" value="2"/>
</dbReference>
<dbReference type="PANTHER" id="PTHR43531">
    <property type="entry name" value="PROTEIN ICFG"/>
    <property type="match status" value="1"/>
</dbReference>
<sequence length="625" mass="65236">MTVPRQTLKISRKLALAFGGVVATVAASNAFVFLANKSVDAANLEASASRELVSEAVTVLNAAVEAQNAMRGFVASTGESFAKGYADKVKALDAALATLNSKLSDADDRELMTAVEAAIAAFKKSTDAAIESAHDPAKLEQTRLALSDTARLTNTRAAIGAMIDHESAQLAEFDAHATAEIDKSYMVLGGGAVLAILISALMGWLLTRVIARPVTQMTDAMRKLAQGDNTITIPAEGRGDEIGLMADAVGTFKKAAIEKEAMEAAAKEAARQQAVVVETLSNGLAALSNGVLTSRFDADVSPEYRKIRDDFNSAVSQLQDAMKVIIANVQGIRSGADEISHAADDLSRRTEQQAASLEETAAALDEITATVRKTADGARQANTVVADTRGEAERSGEVVRKAVAAMGAIEQSSRQIAQIIGVIDEIAFQTNLLALNAGVEAARAGEAGRGFAVVASEVRALAQRSSDAAKEIKTLINASTQQVESGVDLVNRTGDALQKIVVKVAEISGLVSEISASTQEQSSGLAQVNTAVNQMDQVTQQNAAMVEQSTAASHSLAKEATELSELASKFDIGGTVAAHKPAAKAAPKRAAPVAHRPAPARTLPTQGNAALKPVAENDEDTWEDF</sequence>
<dbReference type="GO" id="GO:0016020">
    <property type="term" value="C:membrane"/>
    <property type="evidence" value="ECO:0007669"/>
    <property type="project" value="InterPro"/>
</dbReference>
<evidence type="ECO:0000256" key="4">
    <source>
        <dbReference type="SAM" id="Phobius"/>
    </source>
</evidence>
<evidence type="ECO:0000259" key="6">
    <source>
        <dbReference type="PROSITE" id="PS50885"/>
    </source>
</evidence>
<feature type="region of interest" description="Disordered" evidence="3">
    <location>
        <begin position="581"/>
        <end position="625"/>
    </location>
</feature>
<name>A0A380T9D0_9ZZZZ</name>
<dbReference type="Pfam" id="PF00672">
    <property type="entry name" value="HAMP"/>
    <property type="match status" value="1"/>
</dbReference>
<dbReference type="PROSITE" id="PS50111">
    <property type="entry name" value="CHEMOTAXIS_TRANSDUC_2"/>
    <property type="match status" value="1"/>
</dbReference>
<dbReference type="InterPro" id="IPR051310">
    <property type="entry name" value="MCP_chemotaxis"/>
</dbReference>
<dbReference type="Pfam" id="PF05227">
    <property type="entry name" value="CHASE3"/>
    <property type="match status" value="1"/>
</dbReference>
<dbReference type="PANTHER" id="PTHR43531:SF11">
    <property type="entry name" value="METHYL-ACCEPTING CHEMOTAXIS PROTEIN 3"/>
    <property type="match status" value="1"/>
</dbReference>
<dbReference type="AlphaFoldDB" id="A0A380T9D0"/>
<gene>
    <name evidence="7" type="ORF">DF3PB_10005</name>
</gene>
<proteinExistence type="inferred from homology"/>
<organism evidence="7">
    <name type="scientific">metagenome</name>
    <dbReference type="NCBI Taxonomy" id="256318"/>
    <lineage>
        <taxon>unclassified sequences</taxon>
        <taxon>metagenomes</taxon>
    </lineage>
</organism>
<feature type="domain" description="HAMP" evidence="6">
    <location>
        <begin position="208"/>
        <end position="261"/>
    </location>
</feature>
<evidence type="ECO:0000256" key="3">
    <source>
        <dbReference type="SAM" id="MobiDB-lite"/>
    </source>
</evidence>
<dbReference type="SUPFAM" id="SSF158472">
    <property type="entry name" value="HAMP domain-like"/>
    <property type="match status" value="1"/>
</dbReference>
<dbReference type="SMART" id="SM00283">
    <property type="entry name" value="MA"/>
    <property type="match status" value="1"/>
</dbReference>
<keyword evidence="4" id="KW-0812">Transmembrane</keyword>
<comment type="similarity">
    <text evidence="2">Belongs to the methyl-accepting chemotaxis (MCP) protein family.</text>
</comment>